<protein>
    <submittedName>
        <fullName evidence="1">Uncharacterized protein</fullName>
    </submittedName>
</protein>
<dbReference type="OrthoDB" id="3396949at2"/>
<accession>A0A411PLD0</accession>
<sequence>MYLEPWLDINEYSEPHKNKLSFEAKTEIDIGHILFGKELSVIAKREDCDEILILSGSNKYIVHLTWSSNKESPPYPNTVKFDSEEELERRLQQDFKFYS</sequence>
<dbReference type="KEGG" id="smai:EXU30_17750"/>
<proteinExistence type="predicted"/>
<dbReference type="AlphaFoldDB" id="A0A411PLD0"/>
<reference evidence="1 2" key="1">
    <citation type="submission" date="2019-02" db="EMBL/GenBank/DDBJ databases">
        <title>Shewanella sp. D4-2 isolated from Dokdo Island.</title>
        <authorList>
            <person name="Baek K."/>
        </authorList>
    </citation>
    <scope>NUCLEOTIDE SEQUENCE [LARGE SCALE GENOMIC DNA]</scope>
    <source>
        <strain evidence="1 2">D4-2</strain>
    </source>
</reference>
<gene>
    <name evidence="1" type="ORF">EXU30_17750</name>
</gene>
<dbReference type="EMBL" id="CP036200">
    <property type="protein sequence ID" value="QBF84312.1"/>
    <property type="molecule type" value="Genomic_DNA"/>
</dbReference>
<dbReference type="Proteomes" id="UP000291106">
    <property type="component" value="Chromosome"/>
</dbReference>
<keyword evidence="2" id="KW-1185">Reference proteome</keyword>
<evidence type="ECO:0000313" key="1">
    <source>
        <dbReference type="EMBL" id="QBF84312.1"/>
    </source>
</evidence>
<organism evidence="1 2">
    <name type="scientific">Shewanella maritima</name>
    <dbReference type="NCBI Taxonomy" id="2520507"/>
    <lineage>
        <taxon>Bacteria</taxon>
        <taxon>Pseudomonadati</taxon>
        <taxon>Pseudomonadota</taxon>
        <taxon>Gammaproteobacteria</taxon>
        <taxon>Alteromonadales</taxon>
        <taxon>Shewanellaceae</taxon>
        <taxon>Shewanella</taxon>
    </lineage>
</organism>
<dbReference type="RefSeq" id="WP_130602297.1">
    <property type="nucleotide sequence ID" value="NZ_CP036200.1"/>
</dbReference>
<name>A0A411PLD0_9GAMM</name>
<evidence type="ECO:0000313" key="2">
    <source>
        <dbReference type="Proteomes" id="UP000291106"/>
    </source>
</evidence>